<dbReference type="PANTHER" id="PTHR32183:SF6">
    <property type="entry name" value="CYSTEINE SULFINATE DESULFINASE_CYSTEINE DESULFURASE AND RELATED ENZYMES"/>
    <property type="match status" value="1"/>
</dbReference>
<evidence type="ECO:0000256" key="1">
    <source>
        <dbReference type="ARBA" id="ARBA00022553"/>
    </source>
</evidence>
<dbReference type="PANTHER" id="PTHR32183">
    <property type="match status" value="1"/>
</dbReference>
<keyword evidence="3 5" id="KW-0808">Transferase</keyword>
<dbReference type="InterPro" id="IPR029063">
    <property type="entry name" value="SAM-dependent_MTases_sf"/>
</dbReference>
<dbReference type="InterPro" id="IPR008854">
    <property type="entry name" value="TPMT"/>
</dbReference>
<dbReference type="CDD" id="cd02440">
    <property type="entry name" value="AdoMet_MTases"/>
    <property type="match status" value="1"/>
</dbReference>
<accession>A0A1H7TJH5</accession>
<keyword evidence="1" id="KW-0597">Phosphoprotein</keyword>
<dbReference type="Pfam" id="PF05724">
    <property type="entry name" value="TPMT"/>
    <property type="match status" value="1"/>
</dbReference>
<name>A0A1H7TJH5_AQUAM</name>
<dbReference type="EMBL" id="FOAB01000006">
    <property type="protein sequence ID" value="SEL84941.1"/>
    <property type="molecule type" value="Genomic_DNA"/>
</dbReference>
<dbReference type="RefSeq" id="WP_091410784.1">
    <property type="nucleotide sequence ID" value="NZ_FOAB01000006.1"/>
</dbReference>
<evidence type="ECO:0000256" key="3">
    <source>
        <dbReference type="ARBA" id="ARBA00022679"/>
    </source>
</evidence>
<evidence type="ECO:0000313" key="6">
    <source>
        <dbReference type="Proteomes" id="UP000198521"/>
    </source>
</evidence>
<dbReference type="AlphaFoldDB" id="A0A1H7TJH5"/>
<dbReference type="GO" id="GO:0032259">
    <property type="term" value="P:methylation"/>
    <property type="evidence" value="ECO:0007669"/>
    <property type="project" value="UniProtKB-KW"/>
</dbReference>
<keyword evidence="4" id="KW-0949">S-adenosyl-L-methionine</keyword>
<keyword evidence="2 5" id="KW-0489">Methyltransferase</keyword>
<dbReference type="Gene3D" id="3.40.50.150">
    <property type="entry name" value="Vaccinia Virus protein VP39"/>
    <property type="match status" value="1"/>
</dbReference>
<dbReference type="SUPFAM" id="SSF53335">
    <property type="entry name" value="S-adenosyl-L-methionine-dependent methyltransferases"/>
    <property type="match status" value="1"/>
</dbReference>
<evidence type="ECO:0000256" key="4">
    <source>
        <dbReference type="ARBA" id="ARBA00022691"/>
    </source>
</evidence>
<evidence type="ECO:0000313" key="5">
    <source>
        <dbReference type="EMBL" id="SEL84941.1"/>
    </source>
</evidence>
<gene>
    <name evidence="5" type="ORF">SAMN04487910_3467</name>
</gene>
<dbReference type="STRING" id="1038014.SAMN04487910_3467"/>
<keyword evidence="6" id="KW-1185">Reference proteome</keyword>
<protein>
    <submittedName>
        <fullName evidence="5">Thiopurine S-methyltransferase</fullName>
    </submittedName>
</protein>
<organism evidence="5 6">
    <name type="scientific">Aquimarina amphilecti</name>
    <dbReference type="NCBI Taxonomy" id="1038014"/>
    <lineage>
        <taxon>Bacteria</taxon>
        <taxon>Pseudomonadati</taxon>
        <taxon>Bacteroidota</taxon>
        <taxon>Flavobacteriia</taxon>
        <taxon>Flavobacteriales</taxon>
        <taxon>Flavobacteriaceae</taxon>
        <taxon>Aquimarina</taxon>
    </lineage>
</organism>
<dbReference type="Proteomes" id="UP000198521">
    <property type="component" value="Unassembled WGS sequence"/>
</dbReference>
<dbReference type="GO" id="GO:0008757">
    <property type="term" value="F:S-adenosylmethionine-dependent methyltransferase activity"/>
    <property type="evidence" value="ECO:0007669"/>
    <property type="project" value="InterPro"/>
</dbReference>
<evidence type="ECO:0000256" key="2">
    <source>
        <dbReference type="ARBA" id="ARBA00022603"/>
    </source>
</evidence>
<reference evidence="5 6" key="1">
    <citation type="submission" date="2016-10" db="EMBL/GenBank/DDBJ databases">
        <authorList>
            <person name="de Groot N.N."/>
        </authorList>
    </citation>
    <scope>NUCLEOTIDE SEQUENCE [LARGE SCALE GENOMIC DNA]</scope>
    <source>
        <strain evidence="5 6">DSM 25232</strain>
    </source>
</reference>
<proteinExistence type="predicted"/>
<sequence>MKLDSDFWDNKYKLNQTGWDIGYASPPIISYFNQLENKKLKILIPGCGNAHEAIYLFRKGFKNIYILDFVEDTLSNFKKNFPDFPESQILYKDFFKLENQFDIIIEQTFFCAISPIQRIDYITKMKSLLKPNGKLIGLLFDITFEKKGPPFGGNKKEYLELFSPYFKIKILEKCYNSIIPRMDTELFFIFEVN</sequence>
<dbReference type="OrthoDB" id="9778208at2"/>
<dbReference type="PROSITE" id="PS51585">
    <property type="entry name" value="SAM_MT_TPMT"/>
    <property type="match status" value="1"/>
</dbReference>